<accession>A0A5N5GHR0</accession>
<keyword evidence="2" id="KW-1185">Reference proteome</keyword>
<name>A0A5N5GHR0_9ROSA</name>
<gene>
    <name evidence="1" type="ORF">D8674_021476</name>
</gene>
<evidence type="ECO:0000313" key="1">
    <source>
        <dbReference type="EMBL" id="KAB2614888.1"/>
    </source>
</evidence>
<organism evidence="1 2">
    <name type="scientific">Pyrus ussuriensis x Pyrus communis</name>
    <dbReference type="NCBI Taxonomy" id="2448454"/>
    <lineage>
        <taxon>Eukaryota</taxon>
        <taxon>Viridiplantae</taxon>
        <taxon>Streptophyta</taxon>
        <taxon>Embryophyta</taxon>
        <taxon>Tracheophyta</taxon>
        <taxon>Spermatophyta</taxon>
        <taxon>Magnoliopsida</taxon>
        <taxon>eudicotyledons</taxon>
        <taxon>Gunneridae</taxon>
        <taxon>Pentapetalae</taxon>
        <taxon>rosids</taxon>
        <taxon>fabids</taxon>
        <taxon>Rosales</taxon>
        <taxon>Rosaceae</taxon>
        <taxon>Amygdaloideae</taxon>
        <taxon>Maleae</taxon>
        <taxon>Pyrus</taxon>
    </lineage>
</organism>
<reference evidence="2" key="2">
    <citation type="submission" date="2019-10" db="EMBL/GenBank/DDBJ databases">
        <title>A de novo genome assembly of a pear dwarfing rootstock.</title>
        <authorList>
            <person name="Wang F."/>
            <person name="Wang J."/>
            <person name="Li S."/>
            <person name="Zhang Y."/>
            <person name="Fang M."/>
            <person name="Ma L."/>
            <person name="Zhao Y."/>
            <person name="Jiang S."/>
        </authorList>
    </citation>
    <scope>NUCLEOTIDE SEQUENCE [LARGE SCALE GENOMIC DNA]</scope>
</reference>
<comment type="caution">
    <text evidence="1">The sequence shown here is derived from an EMBL/GenBank/DDBJ whole genome shotgun (WGS) entry which is preliminary data.</text>
</comment>
<dbReference type="OrthoDB" id="1878503at2759"/>
<dbReference type="AlphaFoldDB" id="A0A5N5GHR0"/>
<evidence type="ECO:0000313" key="2">
    <source>
        <dbReference type="Proteomes" id="UP000327157"/>
    </source>
</evidence>
<proteinExistence type="predicted"/>
<dbReference type="EMBL" id="SMOL01000402">
    <property type="protein sequence ID" value="KAB2614888.1"/>
    <property type="molecule type" value="Genomic_DNA"/>
</dbReference>
<reference evidence="1 2" key="3">
    <citation type="submission" date="2019-11" db="EMBL/GenBank/DDBJ databases">
        <title>A de novo genome assembly of a pear dwarfing rootstock.</title>
        <authorList>
            <person name="Wang F."/>
            <person name="Wang J."/>
            <person name="Li S."/>
            <person name="Zhang Y."/>
            <person name="Fang M."/>
            <person name="Ma L."/>
            <person name="Zhao Y."/>
            <person name="Jiang S."/>
        </authorList>
    </citation>
    <scope>NUCLEOTIDE SEQUENCE [LARGE SCALE GENOMIC DNA]</scope>
    <source>
        <strain evidence="1">S2</strain>
        <tissue evidence="1">Leaf</tissue>
    </source>
</reference>
<sequence length="172" mass="19649">MAKQIFYLDNPKAGNGWKVVQKINRRGLYDIPELDHDDNDNNKRSVAGKIARESKTLLHHSGSKPFSYRLEERRQGSKLPNIDLFKDVYVRPSDENTEQLHILTKVLDQKFGRRHGKVVRCMGKAGVREMGTSSSRLTTGEVIALKEEVTTLKGKLADKDEQTKVRDEEMRA</sequence>
<protein>
    <submittedName>
        <fullName evidence="1">Uncharacterized protein</fullName>
    </submittedName>
</protein>
<reference evidence="1 2" key="1">
    <citation type="submission" date="2019-09" db="EMBL/GenBank/DDBJ databases">
        <authorList>
            <person name="Ou C."/>
        </authorList>
    </citation>
    <scope>NUCLEOTIDE SEQUENCE [LARGE SCALE GENOMIC DNA]</scope>
    <source>
        <strain evidence="1">S2</strain>
        <tissue evidence="1">Leaf</tissue>
    </source>
</reference>
<dbReference type="Proteomes" id="UP000327157">
    <property type="component" value="Chromosome 3"/>
</dbReference>